<dbReference type="GO" id="GO:0016020">
    <property type="term" value="C:membrane"/>
    <property type="evidence" value="ECO:0007669"/>
    <property type="project" value="UniProtKB-SubCell"/>
</dbReference>
<comment type="subcellular location">
    <subcellularLocation>
        <location evidence="1">Membrane</location>
        <topology evidence="1">Multi-pass membrane protein</topology>
    </subcellularLocation>
</comment>
<dbReference type="AlphaFoldDB" id="A0A916Q7B4"/>
<evidence type="ECO:0000256" key="4">
    <source>
        <dbReference type="ARBA" id="ARBA00023136"/>
    </source>
</evidence>
<dbReference type="PANTHER" id="PTHR30249:SF0">
    <property type="entry name" value="PLASTIDAL GLYCOLATE_GLYCERATE TRANSLOCATOR 1, CHLOROPLASTIC"/>
    <property type="match status" value="1"/>
</dbReference>
<gene>
    <name evidence="6" type="ORF">ANBU17_03220</name>
</gene>
<name>A0A916Q7B4_9FIRM</name>
<keyword evidence="7" id="KW-1185">Reference proteome</keyword>
<dbReference type="PANTHER" id="PTHR30249">
    <property type="entry name" value="PUTATIVE SEROTONIN TRANSPORTER"/>
    <property type="match status" value="1"/>
</dbReference>
<evidence type="ECO:0000256" key="3">
    <source>
        <dbReference type="ARBA" id="ARBA00022989"/>
    </source>
</evidence>
<organism evidence="6 7">
    <name type="scientific">Anaerostipes butyraticus</name>
    <dbReference type="NCBI Taxonomy" id="645466"/>
    <lineage>
        <taxon>Bacteria</taxon>
        <taxon>Bacillati</taxon>
        <taxon>Bacillota</taxon>
        <taxon>Clostridia</taxon>
        <taxon>Lachnospirales</taxon>
        <taxon>Lachnospiraceae</taxon>
        <taxon>Anaerostipes</taxon>
    </lineage>
</organism>
<feature type="transmembrane region" description="Helical" evidence="5">
    <location>
        <begin position="64"/>
        <end position="82"/>
    </location>
</feature>
<evidence type="ECO:0000313" key="7">
    <source>
        <dbReference type="Proteomes" id="UP000613208"/>
    </source>
</evidence>
<evidence type="ECO:0000313" key="6">
    <source>
        <dbReference type="EMBL" id="GFO83975.1"/>
    </source>
</evidence>
<evidence type="ECO:0000256" key="2">
    <source>
        <dbReference type="ARBA" id="ARBA00022692"/>
    </source>
</evidence>
<dbReference type="Pfam" id="PF04172">
    <property type="entry name" value="LrgB"/>
    <property type="match status" value="1"/>
</dbReference>
<dbReference type="Proteomes" id="UP000613208">
    <property type="component" value="Unassembled WGS sequence"/>
</dbReference>
<dbReference type="EMBL" id="BLYI01000006">
    <property type="protein sequence ID" value="GFO83975.1"/>
    <property type="molecule type" value="Genomic_DNA"/>
</dbReference>
<keyword evidence="3 5" id="KW-1133">Transmembrane helix</keyword>
<feature type="transmembrane region" description="Helical" evidence="5">
    <location>
        <begin position="144"/>
        <end position="166"/>
    </location>
</feature>
<keyword evidence="2 5" id="KW-0812">Transmembrane</keyword>
<feature type="transmembrane region" description="Helical" evidence="5">
    <location>
        <begin position="206"/>
        <end position="227"/>
    </location>
</feature>
<reference evidence="6" key="1">
    <citation type="submission" date="2020-06" db="EMBL/GenBank/DDBJ databases">
        <title>Characterization of fructooligosaccharide metabolism and fructooligosaccharide-degrading enzymes in human commensal butyrate producers.</title>
        <authorList>
            <person name="Tanno H."/>
            <person name="Fujii T."/>
            <person name="Hirano K."/>
            <person name="Maeno S."/>
            <person name="Tonozuka T."/>
            <person name="Sakamoto M."/>
            <person name="Ohkuma M."/>
            <person name="Tochio T."/>
            <person name="Endo A."/>
        </authorList>
    </citation>
    <scope>NUCLEOTIDE SEQUENCE</scope>
    <source>
        <strain evidence="6">JCM 17466</strain>
    </source>
</reference>
<sequence length="230" mass="24965">MGAFFRNSIFAGAALTLASYEIGQIIRKKYRSALFHPLFLASVIVILILKIFQIEYEDYFRSARYISFYLTPATVCLALPLYDQLHLLKRNARAAAAGIMSGTLTSFLSVYLLARWFRLSRQEYVTLLPKSITTAIGIEISEELGGIISVTTAVILMSGIFGSLMAEFIFKICKIEDPIARGIALGTASHAVGTAKAMESGGEEGAMGSFAIVASGLVSVLLAPVFVKLF</sequence>
<protein>
    <submittedName>
        <fullName evidence="6">LrgB family protein</fullName>
    </submittedName>
</protein>
<feature type="transmembrane region" description="Helical" evidence="5">
    <location>
        <begin position="33"/>
        <end position="52"/>
    </location>
</feature>
<dbReference type="RefSeq" id="WP_201309721.1">
    <property type="nucleotide sequence ID" value="NZ_BLYI01000006.1"/>
</dbReference>
<feature type="transmembrane region" description="Helical" evidence="5">
    <location>
        <begin position="94"/>
        <end position="114"/>
    </location>
</feature>
<accession>A0A916Q7B4</accession>
<proteinExistence type="predicted"/>
<keyword evidence="4 5" id="KW-0472">Membrane</keyword>
<dbReference type="InterPro" id="IPR007300">
    <property type="entry name" value="CidB/LrgB"/>
</dbReference>
<evidence type="ECO:0000256" key="1">
    <source>
        <dbReference type="ARBA" id="ARBA00004141"/>
    </source>
</evidence>
<comment type="caution">
    <text evidence="6">The sequence shown here is derived from an EMBL/GenBank/DDBJ whole genome shotgun (WGS) entry which is preliminary data.</text>
</comment>
<evidence type="ECO:0000256" key="5">
    <source>
        <dbReference type="SAM" id="Phobius"/>
    </source>
</evidence>